<evidence type="ECO:0000313" key="9">
    <source>
        <dbReference type="Proteomes" id="UP001597440"/>
    </source>
</evidence>
<dbReference type="InterPro" id="IPR012944">
    <property type="entry name" value="SusD_RagB_dom"/>
</dbReference>
<protein>
    <submittedName>
        <fullName evidence="8">RagB/SusD family nutrient uptake outer membrane protein</fullName>
    </submittedName>
</protein>
<reference evidence="9" key="1">
    <citation type="journal article" date="2019" name="Int. J. Syst. Evol. Microbiol.">
        <title>The Global Catalogue of Microorganisms (GCM) 10K type strain sequencing project: providing services to taxonomists for standard genome sequencing and annotation.</title>
        <authorList>
            <consortium name="The Broad Institute Genomics Platform"/>
            <consortium name="The Broad Institute Genome Sequencing Center for Infectious Disease"/>
            <person name="Wu L."/>
            <person name="Ma J."/>
        </authorList>
    </citation>
    <scope>NUCLEOTIDE SEQUENCE [LARGE SCALE GENOMIC DNA]</scope>
    <source>
        <strain evidence="9">KCTC 52298</strain>
    </source>
</reference>
<name>A0ABW5L490_9SPHI</name>
<feature type="domain" description="SusD-like N-terminal" evidence="7">
    <location>
        <begin position="74"/>
        <end position="228"/>
    </location>
</feature>
<evidence type="ECO:0000259" key="6">
    <source>
        <dbReference type="Pfam" id="PF07980"/>
    </source>
</evidence>
<evidence type="ECO:0000256" key="1">
    <source>
        <dbReference type="ARBA" id="ARBA00004442"/>
    </source>
</evidence>
<evidence type="ECO:0000256" key="2">
    <source>
        <dbReference type="ARBA" id="ARBA00006275"/>
    </source>
</evidence>
<organism evidence="8 9">
    <name type="scientific">Sphingobacterium tabacisoli</name>
    <dbReference type="NCBI Taxonomy" id="2044855"/>
    <lineage>
        <taxon>Bacteria</taxon>
        <taxon>Pseudomonadati</taxon>
        <taxon>Bacteroidota</taxon>
        <taxon>Sphingobacteriia</taxon>
        <taxon>Sphingobacteriales</taxon>
        <taxon>Sphingobacteriaceae</taxon>
        <taxon>Sphingobacterium</taxon>
    </lineage>
</organism>
<evidence type="ECO:0000256" key="5">
    <source>
        <dbReference type="ARBA" id="ARBA00023237"/>
    </source>
</evidence>
<keyword evidence="3" id="KW-0732">Signal</keyword>
<dbReference type="SUPFAM" id="SSF48452">
    <property type="entry name" value="TPR-like"/>
    <property type="match status" value="1"/>
</dbReference>
<comment type="subcellular location">
    <subcellularLocation>
        <location evidence="1">Cell outer membrane</location>
    </subcellularLocation>
</comment>
<sequence>MKKNIIKILTATLFFVSSCSIDLVPTDRYTEEVIWDSKGSIELYLNGFYEEFRKFEFGRLSFIGNDNATDALTDLMKYTSNSAGRGTVNILASDASRYTATSPGISYWAAAYTRIRRINEFLFGLNNYAKITDNERLAYEAEARFVRGYIYFWLGRIHGSFAIIDTIEAHSSLGNDRSSEDDCWNFIASDFAFASEYLPKSWKTVSGGNFEGKVTRGAALSMLARTWLYAASIAEFDRKLYNEDSKTGISVEKAKTYYDNAIAAAKGVEQLANEGYYDLESNFAKIFTTSDNKESIFRINYVTKFITHQYDLGFVPPGDALGQALVYGVPTAEMVDEFEMADGSKFNWSNPVHAANPYQNREPRFYATILYNGATWKGRILNTTEGGGDDGFVLAGTTTDPRNTITGYYARKFLDPNNTSFVQNRSTQSWHEIRYAEVLLILSEAQILSGRLSEGKNTLNMLRRKRDLPEVVANTKEQLFKAIMHERKVELAFEGHRYWDLRRWRLAHLELNKVRFTGHKITSVGNLKSYETVSCDEKDREFIHRMYYIPIPVAEIQRNTTLKQIYGW</sequence>
<evidence type="ECO:0000259" key="7">
    <source>
        <dbReference type="Pfam" id="PF14322"/>
    </source>
</evidence>
<dbReference type="RefSeq" id="WP_210354012.1">
    <property type="nucleotide sequence ID" value="NZ_JAEQMU010000001.1"/>
</dbReference>
<dbReference type="Proteomes" id="UP001597440">
    <property type="component" value="Unassembled WGS sequence"/>
</dbReference>
<keyword evidence="5" id="KW-0998">Cell outer membrane</keyword>
<dbReference type="EMBL" id="JBHULD010000014">
    <property type="protein sequence ID" value="MFD2555706.1"/>
    <property type="molecule type" value="Genomic_DNA"/>
</dbReference>
<accession>A0ABW5L490</accession>
<dbReference type="Pfam" id="PF14322">
    <property type="entry name" value="SusD-like_3"/>
    <property type="match status" value="1"/>
</dbReference>
<dbReference type="PROSITE" id="PS51257">
    <property type="entry name" value="PROKAR_LIPOPROTEIN"/>
    <property type="match status" value="1"/>
</dbReference>
<evidence type="ECO:0000256" key="4">
    <source>
        <dbReference type="ARBA" id="ARBA00023136"/>
    </source>
</evidence>
<dbReference type="InterPro" id="IPR033985">
    <property type="entry name" value="SusD-like_N"/>
</dbReference>
<keyword evidence="9" id="KW-1185">Reference proteome</keyword>
<evidence type="ECO:0000313" key="8">
    <source>
        <dbReference type="EMBL" id="MFD2555706.1"/>
    </source>
</evidence>
<dbReference type="Pfam" id="PF07980">
    <property type="entry name" value="SusD_RagB"/>
    <property type="match status" value="1"/>
</dbReference>
<dbReference type="Gene3D" id="1.25.40.390">
    <property type="match status" value="1"/>
</dbReference>
<dbReference type="InterPro" id="IPR011990">
    <property type="entry name" value="TPR-like_helical_dom_sf"/>
</dbReference>
<comment type="similarity">
    <text evidence="2">Belongs to the SusD family.</text>
</comment>
<evidence type="ECO:0000256" key="3">
    <source>
        <dbReference type="ARBA" id="ARBA00022729"/>
    </source>
</evidence>
<feature type="domain" description="RagB/SusD" evidence="6">
    <location>
        <begin position="322"/>
        <end position="568"/>
    </location>
</feature>
<gene>
    <name evidence="8" type="ORF">ACFSQW_14995</name>
</gene>
<comment type="caution">
    <text evidence="8">The sequence shown here is derived from an EMBL/GenBank/DDBJ whole genome shotgun (WGS) entry which is preliminary data.</text>
</comment>
<keyword evidence="4" id="KW-0472">Membrane</keyword>
<proteinExistence type="inferred from homology"/>